<dbReference type="PANTHER" id="PTHR39586">
    <property type="entry name" value="CYTOPLASMIC PROTEIN-RELATED"/>
    <property type="match status" value="1"/>
</dbReference>
<organism evidence="3 4">
    <name type="scientific">SAR92 clade bacterium H455</name>
    <dbReference type="NCBI Taxonomy" id="2974818"/>
    <lineage>
        <taxon>Bacteria</taxon>
        <taxon>Pseudomonadati</taxon>
        <taxon>Pseudomonadota</taxon>
        <taxon>Gammaproteobacteria</taxon>
        <taxon>Cellvibrionales</taxon>
        <taxon>Porticoccaceae</taxon>
        <taxon>SAR92 clade</taxon>
    </lineage>
</organism>
<evidence type="ECO:0000313" key="4">
    <source>
        <dbReference type="Proteomes" id="UP001059934"/>
    </source>
</evidence>
<evidence type="ECO:0000259" key="2">
    <source>
        <dbReference type="Pfam" id="PF04287"/>
    </source>
</evidence>
<dbReference type="Gene3D" id="1.20.1440.40">
    <property type="entry name" value="YqcC-like"/>
    <property type="match status" value="1"/>
</dbReference>
<evidence type="ECO:0000256" key="1">
    <source>
        <dbReference type="SAM" id="MobiDB-lite"/>
    </source>
</evidence>
<reference evidence="3" key="1">
    <citation type="submission" date="2022-08" db="EMBL/GenBank/DDBJ databases">
        <title>Catabolic pathway analysis in culturable SAR92 clade bacteria reveals their overlooked roles in DMSP degradation in coastal seas.</title>
        <authorList>
            <person name="He X."/>
            <person name="Zhang X."/>
            <person name="Zhang Y."/>
        </authorList>
    </citation>
    <scope>NUCLEOTIDE SEQUENCE</scope>
    <source>
        <strain evidence="3">H455</strain>
    </source>
</reference>
<name>A0ABY5TQF4_9GAMM</name>
<dbReference type="PANTHER" id="PTHR39586:SF1">
    <property type="entry name" value="CYTOPLASMIC PROTEIN"/>
    <property type="match status" value="1"/>
</dbReference>
<feature type="compositionally biased region" description="Basic and acidic residues" evidence="1">
    <location>
        <begin position="105"/>
        <end position="115"/>
    </location>
</feature>
<dbReference type="Pfam" id="PF04287">
    <property type="entry name" value="DUF446"/>
    <property type="match status" value="1"/>
</dbReference>
<evidence type="ECO:0000313" key="3">
    <source>
        <dbReference type="EMBL" id="UVW35945.1"/>
    </source>
</evidence>
<dbReference type="InterPro" id="IPR036814">
    <property type="entry name" value="YqcC-like_sf"/>
</dbReference>
<feature type="domain" description="YqcC-like" evidence="2">
    <location>
        <begin position="8"/>
        <end position="89"/>
    </location>
</feature>
<accession>A0ABY5TQF4</accession>
<gene>
    <name evidence="3" type="ORF">NYF23_04885</name>
</gene>
<protein>
    <submittedName>
        <fullName evidence="3">YqcC family protein</fullName>
    </submittedName>
</protein>
<dbReference type="InterPro" id="IPR023376">
    <property type="entry name" value="YqcC-like_dom"/>
</dbReference>
<dbReference type="InterPro" id="IPR007384">
    <property type="entry name" value="UCP006257"/>
</dbReference>
<sequence length="136" mass="15185">MSERHSRLANLLFDLEKELRESQLWAEQSPAPEALLSSQPFSIDLLTFTEWLQFIFLPKMYATIEASEELPQSCSIAPMAEQFFSAEQVSGKKSSEGSSGNGNESSREGSKATAGKIDRGSIIRRLEAIDYFICDQ</sequence>
<dbReference type="EMBL" id="CP103416">
    <property type="protein sequence ID" value="UVW35945.1"/>
    <property type="molecule type" value="Genomic_DNA"/>
</dbReference>
<dbReference type="SUPFAM" id="SSF158452">
    <property type="entry name" value="YqcC-like"/>
    <property type="match status" value="1"/>
</dbReference>
<feature type="region of interest" description="Disordered" evidence="1">
    <location>
        <begin position="87"/>
        <end position="115"/>
    </location>
</feature>
<keyword evidence="4" id="KW-1185">Reference proteome</keyword>
<dbReference type="Proteomes" id="UP001059934">
    <property type="component" value="Chromosome"/>
</dbReference>
<proteinExistence type="predicted"/>